<dbReference type="PANTHER" id="PTHR32385:SF15">
    <property type="entry name" value="INOSITOL PHOSPHOCERAMIDE MANNOSYLTRANSFERASE 1"/>
    <property type="match status" value="1"/>
</dbReference>
<accession>A0A0U1Q3C1</accession>
<dbReference type="InterPro" id="IPR029044">
    <property type="entry name" value="Nucleotide-diphossugar_trans"/>
</dbReference>
<comment type="caution">
    <text evidence="1">The sequence shown here is derived from an EMBL/GenBank/DDBJ whole genome shotgun (WGS) entry which is preliminary data.</text>
</comment>
<reference evidence="1 2" key="1">
    <citation type="submission" date="2015-05" db="EMBL/GenBank/DDBJ databases">
        <title>Draft genome sequence of Lampropedia sp. CT6, isolated from the microbial mat of a hot water spring, located at Manikaran, India.</title>
        <authorList>
            <person name="Tripathi C."/>
            <person name="Rani P."/>
            <person name="Mahato N.K."/>
            <person name="Lal R."/>
        </authorList>
    </citation>
    <scope>NUCLEOTIDE SEQUENCE [LARGE SCALE GENOMIC DNA]</scope>
    <source>
        <strain evidence="1 2">CT6</strain>
    </source>
</reference>
<dbReference type="PANTHER" id="PTHR32385">
    <property type="entry name" value="MANNOSYL PHOSPHORYLINOSITOL CERAMIDE SYNTHASE"/>
    <property type="match status" value="1"/>
</dbReference>
<dbReference type="GO" id="GO:0000030">
    <property type="term" value="F:mannosyltransferase activity"/>
    <property type="evidence" value="ECO:0007669"/>
    <property type="project" value="TreeGrafter"/>
</dbReference>
<protein>
    <recommendedName>
        <fullName evidence="3">Mannosyltransferase</fullName>
    </recommendedName>
</protein>
<proteinExistence type="predicted"/>
<evidence type="ECO:0000313" key="1">
    <source>
        <dbReference type="EMBL" id="KKW69230.1"/>
    </source>
</evidence>
<sequence>MVWLRQCSRLAPLPVPQQRILGRGAQSGELVRDAIPKVIWTYWHSESLPLVVQCCIQGWRRLHPHWRIEVLHPGRVHEFLDAIPAGLTRLNIAKQTDWIRLALLQRYGGVWIDASIILTRPLDWVEQLRAPQQADFVGFYLDGYTIKPDYPVIESWFLAAVPGSAFVTQWLALFQRAAIDGNTEDYLSRLRNEGRYADLIQRIGEPSYHTIHVVAQDVLQRHPADRGPWQLALLRAEESAYWLQWQSHWKRRPLFAKLLWARGDDGLWPALVKLRGGERSKLEFWLQRGWYRKGSLVDLALNAMSRTSLKKR</sequence>
<keyword evidence="2" id="KW-1185">Reference proteome</keyword>
<dbReference type="GO" id="GO:0051999">
    <property type="term" value="P:mannosyl-inositol phosphorylceramide biosynthetic process"/>
    <property type="evidence" value="ECO:0007669"/>
    <property type="project" value="TreeGrafter"/>
</dbReference>
<dbReference type="EMBL" id="LBNQ01000009">
    <property type="protein sequence ID" value="KKW69230.1"/>
    <property type="molecule type" value="Genomic_DNA"/>
</dbReference>
<gene>
    <name evidence="1" type="ORF">AAV94_01955</name>
</gene>
<evidence type="ECO:0000313" key="2">
    <source>
        <dbReference type="Proteomes" id="UP000050580"/>
    </source>
</evidence>
<dbReference type="InterPro" id="IPR008441">
    <property type="entry name" value="AfumC-like_glycosyl_Trfase"/>
</dbReference>
<dbReference type="Pfam" id="PF05704">
    <property type="entry name" value="Caps_synth"/>
    <property type="match status" value="1"/>
</dbReference>
<name>A0A0U1Q3C1_9BURK</name>
<dbReference type="AlphaFoldDB" id="A0A0U1Q3C1"/>
<dbReference type="GO" id="GO:0016020">
    <property type="term" value="C:membrane"/>
    <property type="evidence" value="ECO:0007669"/>
    <property type="project" value="GOC"/>
</dbReference>
<organism evidence="1 2">
    <name type="scientific">Lampropedia cohaerens</name>
    <dbReference type="NCBI Taxonomy" id="1610491"/>
    <lineage>
        <taxon>Bacteria</taxon>
        <taxon>Pseudomonadati</taxon>
        <taxon>Pseudomonadota</taxon>
        <taxon>Betaproteobacteria</taxon>
        <taxon>Burkholderiales</taxon>
        <taxon>Comamonadaceae</taxon>
        <taxon>Lampropedia</taxon>
    </lineage>
</organism>
<dbReference type="STRING" id="1610491.AAV94_01955"/>
<dbReference type="SUPFAM" id="SSF53448">
    <property type="entry name" value="Nucleotide-diphospho-sugar transferases"/>
    <property type="match status" value="1"/>
</dbReference>
<dbReference type="InterPro" id="IPR051706">
    <property type="entry name" value="Glycosyltransferase_domain"/>
</dbReference>
<evidence type="ECO:0008006" key="3">
    <source>
        <dbReference type="Google" id="ProtNLM"/>
    </source>
</evidence>
<dbReference type="Proteomes" id="UP000050580">
    <property type="component" value="Unassembled WGS sequence"/>
</dbReference>
<dbReference type="Gene3D" id="3.90.550.20">
    <property type="match status" value="1"/>
</dbReference>